<organism evidence="2">
    <name type="scientific">Anguilla anguilla</name>
    <name type="common">European freshwater eel</name>
    <name type="synonym">Muraena anguilla</name>
    <dbReference type="NCBI Taxonomy" id="7936"/>
    <lineage>
        <taxon>Eukaryota</taxon>
        <taxon>Metazoa</taxon>
        <taxon>Chordata</taxon>
        <taxon>Craniata</taxon>
        <taxon>Vertebrata</taxon>
        <taxon>Euteleostomi</taxon>
        <taxon>Actinopterygii</taxon>
        <taxon>Neopterygii</taxon>
        <taxon>Teleostei</taxon>
        <taxon>Anguilliformes</taxon>
        <taxon>Anguillidae</taxon>
        <taxon>Anguilla</taxon>
    </lineage>
</organism>
<proteinExistence type="predicted"/>
<dbReference type="AlphaFoldDB" id="A0A0E9RMS7"/>
<dbReference type="EMBL" id="GBXM01078445">
    <property type="protein sequence ID" value="JAH30132.1"/>
    <property type="molecule type" value="Transcribed_RNA"/>
</dbReference>
<name>A0A0E9RMS7_ANGAN</name>
<evidence type="ECO:0000256" key="1">
    <source>
        <dbReference type="SAM" id="MobiDB-lite"/>
    </source>
</evidence>
<reference evidence="2" key="1">
    <citation type="submission" date="2014-11" db="EMBL/GenBank/DDBJ databases">
        <authorList>
            <person name="Amaro Gonzalez C."/>
        </authorList>
    </citation>
    <scope>NUCLEOTIDE SEQUENCE</scope>
</reference>
<accession>A0A0E9RMS7</accession>
<reference evidence="2" key="2">
    <citation type="journal article" date="2015" name="Fish Shellfish Immunol.">
        <title>Early steps in the European eel (Anguilla anguilla)-Vibrio vulnificus interaction in the gills: Role of the RtxA13 toxin.</title>
        <authorList>
            <person name="Callol A."/>
            <person name="Pajuelo D."/>
            <person name="Ebbesson L."/>
            <person name="Teles M."/>
            <person name="MacKenzie S."/>
            <person name="Amaro C."/>
        </authorList>
    </citation>
    <scope>NUCLEOTIDE SEQUENCE</scope>
</reference>
<protein>
    <submittedName>
        <fullName evidence="2">Uncharacterized protein</fullName>
    </submittedName>
</protein>
<sequence>MRRKIERSGKDHSHHLIITGCSKV</sequence>
<feature type="compositionally biased region" description="Basic and acidic residues" evidence="1">
    <location>
        <begin position="1"/>
        <end position="11"/>
    </location>
</feature>
<feature type="region of interest" description="Disordered" evidence="1">
    <location>
        <begin position="1"/>
        <end position="24"/>
    </location>
</feature>
<evidence type="ECO:0000313" key="2">
    <source>
        <dbReference type="EMBL" id="JAH30132.1"/>
    </source>
</evidence>